<keyword evidence="2" id="KW-1185">Reference proteome</keyword>
<organism evidence="1 2">
    <name type="scientific">Anabarilius grahami</name>
    <name type="common">Kanglang fish</name>
    <name type="synonym">Barilius grahami</name>
    <dbReference type="NCBI Taxonomy" id="495550"/>
    <lineage>
        <taxon>Eukaryota</taxon>
        <taxon>Metazoa</taxon>
        <taxon>Chordata</taxon>
        <taxon>Craniata</taxon>
        <taxon>Vertebrata</taxon>
        <taxon>Euteleostomi</taxon>
        <taxon>Actinopterygii</taxon>
        <taxon>Neopterygii</taxon>
        <taxon>Teleostei</taxon>
        <taxon>Ostariophysi</taxon>
        <taxon>Cypriniformes</taxon>
        <taxon>Xenocyprididae</taxon>
        <taxon>Xenocypridinae</taxon>
        <taxon>Xenocypridinae incertae sedis</taxon>
        <taxon>Anabarilius</taxon>
    </lineage>
</organism>
<gene>
    <name evidence="1" type="ORF">DPX16_9152</name>
</gene>
<evidence type="ECO:0000313" key="2">
    <source>
        <dbReference type="Proteomes" id="UP000281406"/>
    </source>
</evidence>
<evidence type="ECO:0000313" key="1">
    <source>
        <dbReference type="EMBL" id="ROL43076.1"/>
    </source>
</evidence>
<protein>
    <submittedName>
        <fullName evidence="1">Uncharacterized protein</fullName>
    </submittedName>
</protein>
<name>A0A3N0YA22_ANAGA</name>
<accession>A0A3N0YA22</accession>
<reference evidence="1 2" key="1">
    <citation type="submission" date="2018-10" db="EMBL/GenBank/DDBJ databases">
        <title>Genome assembly for a Yunnan-Guizhou Plateau 3E fish, Anabarilius grahami (Regan), and its evolutionary and genetic applications.</title>
        <authorList>
            <person name="Jiang W."/>
        </authorList>
    </citation>
    <scope>NUCLEOTIDE SEQUENCE [LARGE SCALE GENOMIC DNA]</scope>
    <source>
        <strain evidence="1">AG-KIZ</strain>
        <tissue evidence="1">Muscle</tissue>
    </source>
</reference>
<dbReference type="EMBL" id="RJVU01048900">
    <property type="protein sequence ID" value="ROL43076.1"/>
    <property type="molecule type" value="Genomic_DNA"/>
</dbReference>
<dbReference type="AlphaFoldDB" id="A0A3N0YA22"/>
<sequence>MTAPIHPEDRLLHLDQDGHPVVDYVEELLELAHLVPWSEDMLKVCFWWAARLAVSTCSLAQYVDYALWPSGSPFTMGKVEENNSI</sequence>
<dbReference type="Proteomes" id="UP000281406">
    <property type="component" value="Unassembled WGS sequence"/>
</dbReference>
<comment type="caution">
    <text evidence="1">The sequence shown here is derived from an EMBL/GenBank/DDBJ whole genome shotgun (WGS) entry which is preliminary data.</text>
</comment>
<proteinExistence type="predicted"/>